<evidence type="ECO:0000259" key="2">
    <source>
        <dbReference type="Pfam" id="PF01364"/>
    </source>
</evidence>
<keyword evidence="1" id="KW-0732">Signal</keyword>
<dbReference type="CDD" id="cd02258">
    <property type="entry name" value="Peptidase_C25_N"/>
    <property type="match status" value="1"/>
</dbReference>
<dbReference type="InterPro" id="IPR001769">
    <property type="entry name" value="Gingipain"/>
</dbReference>
<dbReference type="AlphaFoldDB" id="A0A1H7A921"/>
<dbReference type="InterPro" id="IPR029030">
    <property type="entry name" value="Caspase-like_dom_sf"/>
</dbReference>
<dbReference type="Proteomes" id="UP000199403">
    <property type="component" value="Unassembled WGS sequence"/>
</dbReference>
<dbReference type="SUPFAM" id="SSF52129">
    <property type="entry name" value="Caspase-like"/>
    <property type="match status" value="1"/>
</dbReference>
<dbReference type="RefSeq" id="WP_092176725.1">
    <property type="nucleotide sequence ID" value="NZ_FNZH01000005.1"/>
</dbReference>
<dbReference type="Gene3D" id="3.40.50.10390">
    <property type="entry name" value="Gingipain r, domain 1"/>
    <property type="match status" value="1"/>
</dbReference>
<dbReference type="STRING" id="1416801.SAMN05192553_105246"/>
<reference evidence="4" key="1">
    <citation type="submission" date="2016-10" db="EMBL/GenBank/DDBJ databases">
        <authorList>
            <person name="Varghese N."/>
            <person name="Submissions S."/>
        </authorList>
    </citation>
    <scope>NUCLEOTIDE SEQUENCE [LARGE SCALE GENOMIC DNA]</scope>
    <source>
        <strain evidence="4">IBRC-M 10761</strain>
    </source>
</reference>
<proteinExistence type="predicted"/>
<keyword evidence="4" id="KW-1185">Reference proteome</keyword>
<dbReference type="Gene3D" id="3.40.50.1460">
    <property type="match status" value="1"/>
</dbReference>
<name>A0A1H7A921_9BACT</name>
<accession>A0A1H7A921</accession>
<dbReference type="GO" id="GO:0008234">
    <property type="term" value="F:cysteine-type peptidase activity"/>
    <property type="evidence" value="ECO:0007669"/>
    <property type="project" value="InterPro"/>
</dbReference>
<evidence type="ECO:0000256" key="1">
    <source>
        <dbReference type="ARBA" id="ARBA00022729"/>
    </source>
</evidence>
<dbReference type="NCBIfam" id="NF033707">
    <property type="entry name" value="T9SS_sortase"/>
    <property type="match status" value="1"/>
</dbReference>
<gene>
    <name evidence="3" type="ORF">SAMN05192553_105246</name>
</gene>
<organism evidence="3 4">
    <name type="scientific">Cyclobacterium xiamenense</name>
    <dbReference type="NCBI Taxonomy" id="1297121"/>
    <lineage>
        <taxon>Bacteria</taxon>
        <taxon>Pseudomonadati</taxon>
        <taxon>Bacteroidota</taxon>
        <taxon>Cytophagia</taxon>
        <taxon>Cytophagales</taxon>
        <taxon>Cyclobacteriaceae</taxon>
        <taxon>Cyclobacterium</taxon>
    </lineage>
</organism>
<evidence type="ECO:0000313" key="4">
    <source>
        <dbReference type="Proteomes" id="UP000199403"/>
    </source>
</evidence>
<evidence type="ECO:0000313" key="3">
    <source>
        <dbReference type="EMBL" id="SEJ58572.1"/>
    </source>
</evidence>
<dbReference type="OrthoDB" id="9809780at2"/>
<dbReference type="Pfam" id="PF01364">
    <property type="entry name" value="Peptidase_C25"/>
    <property type="match status" value="1"/>
</dbReference>
<feature type="domain" description="Gingipain" evidence="2">
    <location>
        <begin position="364"/>
        <end position="723"/>
    </location>
</feature>
<protein>
    <submittedName>
        <fullName evidence="3">Peptidase family C25</fullName>
    </submittedName>
</protein>
<sequence length="1081" mass="119810">MKGKRNVSIYTGILLGGFLCLFAGPLFSQDYFVFPVTDEGVYRLSQEQATAWGLGSLEEISFYGEPGALPQQVDSSLFRLKELPQKRIDDQLYVFLGQPDQILVEDGKARLEPHPYTDSLYYLIQTGTPPKNRVQDAEETAATPTSSANGLLYRFQPFKEETYNLLTSGRSWYGLRTFANGGQTIAFPLPDVPPQGRVSVHARMMAQSFEDSRFQFRLNGEPIGELPIPSVPNSRYAVKGREARFDAEATLPEDAEGISLQFTFTTSNPNGAGYLKHLLLGFPYAAATIGPGIYYRLSSAPLQPINGNYQLWNVSDFHQIQSGQAAAIDARKLAVFDPDEVPEIPRPTAVAPPDQLLSGFPELIIVTAPPLAAQAERLSRFKNSQGIPTEVVQTQAIYEAFGYGNPDISSIRNFLAYQWHAGKSLKHVLFFGKGSFDYKKKLGGRPNLVPTYSSRSSLNPLTTYGSDDFYGFLDMGKGEWEESENGDLELDIGVGRIPAITPTEAAEAVDKIIRYQTESTGSWTRKLLFIADDGDQNIHLRDAEQHAAFLYNRYPEVDIRKLYLDQFEQRPSEPTLPAAKRELAEELAEGLLLVNYTGHGNELTWAAEELFTVPDIDDWPESEGFPVFVTATCEFGRHDSPFLRSGAEELLFAHNKGAIAVLATGRPVFSSVNFRLNKAFVAALFEAGGTLTLGEIFKRTKNESLAGALNRNFSLLGDPSLRLALPDLRAHTLSLVKSQTRIETDTLFGNQKLIYQGEIQDPLTGAQINNFDGTYELRVENEPKAVETLGDESPPTTFLDYQQPLFRGLGRVEKGRFEGELLLGNASLEEMAIGKIMLYAWEESGPWEAIGGATIPLKAGTDEWEEDTAGPEMELFVFDSLENRERISSTQSPIWIYLRDPSGIQTGIPEGITLSINDNPPVSVTDFYTATDGTYQQGYVKFLLEGLKEGENTIRVSSSDIQGNVSTGSRSVRVEGSRKLQVETVLAYPNPASEQVSFLVSHNRPGENLRLKLSLHSSAGHEIFSLQRRFPKAERFLTDIQWIFLQSKTKYPAKGTYLYQIELVSEGDGTSGSTGGKIIIR</sequence>
<dbReference type="EMBL" id="FNZH01000005">
    <property type="protein sequence ID" value="SEJ58572.1"/>
    <property type="molecule type" value="Genomic_DNA"/>
</dbReference>
<dbReference type="GO" id="GO:0006508">
    <property type="term" value="P:proteolysis"/>
    <property type="evidence" value="ECO:0007669"/>
    <property type="project" value="InterPro"/>
</dbReference>
<dbReference type="InterPro" id="IPR029031">
    <property type="entry name" value="Gingipain_N_sf"/>
</dbReference>